<evidence type="ECO:0000256" key="4">
    <source>
        <dbReference type="SAM" id="Coils"/>
    </source>
</evidence>
<evidence type="ECO:0000313" key="6">
    <source>
        <dbReference type="EMBL" id="UTC24454.1"/>
    </source>
</evidence>
<keyword evidence="4" id="KW-0175">Coiled coil</keyword>
<protein>
    <submittedName>
        <fullName evidence="6">Ankyrin repeat domain-containing protein</fullName>
    </submittedName>
</protein>
<gene>
    <name evidence="6" type="ORF">MMH89_04375</name>
</gene>
<feature type="repeat" description="ANK" evidence="3">
    <location>
        <begin position="77"/>
        <end position="109"/>
    </location>
</feature>
<evidence type="ECO:0000256" key="1">
    <source>
        <dbReference type="ARBA" id="ARBA00022737"/>
    </source>
</evidence>
<dbReference type="PROSITE" id="PS50297">
    <property type="entry name" value="ANK_REP_REGION"/>
    <property type="match status" value="2"/>
</dbReference>
<reference evidence="6 7" key="1">
    <citation type="journal article" date="2022" name="Nat. Microbiol.">
        <title>The microbiome of a bacterivorous marine choanoflagellate contains a resource-demanding obligate bacterial associate.</title>
        <authorList>
            <person name="Needham D.M."/>
            <person name="Poirier C."/>
            <person name="Bachy C."/>
            <person name="George E.E."/>
            <person name="Wilken S."/>
            <person name="Yung C.C.M."/>
            <person name="Limardo A.J."/>
            <person name="Morando M."/>
            <person name="Sudek L."/>
            <person name="Malmstrom R.R."/>
            <person name="Keeling P.J."/>
            <person name="Santoro A.E."/>
            <person name="Worden A.Z."/>
        </authorList>
    </citation>
    <scope>NUCLEOTIDE SEQUENCE [LARGE SCALE GENOMIC DNA]</scope>
    <source>
        <strain evidence="6 7">Comchoano-1</strain>
    </source>
</reference>
<dbReference type="Pfam" id="PF12796">
    <property type="entry name" value="Ank_2"/>
    <property type="match status" value="1"/>
</dbReference>
<sequence length="481" mass="51496">MPVDESLNRLWGAIVGGEEDSEVLEKLKEVGSDDISAAKEEGKGLNLLHLAAIKGYDSSVIDALKDAGVDINATDSSGLTPLHQASYNGNFKSVQALIAKGADIASSENVQRDTPLHAVAKAAAKGNESELGDLKAIANLLVKYGANKDVKNGGDKTADDILQDAGITDFFGPIYAEPISGAGGSMTTRSAMAQTEASAQSVGGRVPNPLYEPYEPGAEDRMTTNSPWETYKTGASTSSKNKRRWKDAMALVPEPILVGALEGLNPNREKPLTRALLKQVKNIANKWNTSPPFVKRNCNSSVELYAAVNKLIKASKNPIKVTLTKNKENQVDHLEKAIAAVENSNINISEQDKDTLYPIPMEVDISVVHDGHKHQGLKAMKALLERLQNVQIDSTQVHAGGGPASDAPETRDGGVEPSPMPTYENVKTFIPVCKDGGSARDALQVVQNAAQDRQRTRSHSTPERVNANDDNLVRLQAGSNP</sequence>
<dbReference type="PROSITE" id="PS50088">
    <property type="entry name" value="ANK_REPEAT"/>
    <property type="match status" value="2"/>
</dbReference>
<evidence type="ECO:0000256" key="2">
    <source>
        <dbReference type="ARBA" id="ARBA00023043"/>
    </source>
</evidence>
<keyword evidence="1" id="KW-0677">Repeat</keyword>
<dbReference type="SUPFAM" id="SSF48403">
    <property type="entry name" value="Ankyrin repeat"/>
    <property type="match status" value="1"/>
</dbReference>
<feature type="region of interest" description="Disordered" evidence="5">
    <location>
        <begin position="394"/>
        <end position="423"/>
    </location>
</feature>
<feature type="repeat" description="ANK" evidence="3">
    <location>
        <begin position="43"/>
        <end position="76"/>
    </location>
</feature>
<organism evidence="6 7">
    <name type="scientific">Candidatus Comchoanobacter bicostacola</name>
    <dbReference type="NCBI Taxonomy" id="2919598"/>
    <lineage>
        <taxon>Bacteria</taxon>
        <taxon>Pseudomonadati</taxon>
        <taxon>Pseudomonadota</taxon>
        <taxon>Gammaproteobacteria</taxon>
        <taxon>Candidatus Comchoanobacterales</taxon>
        <taxon>Candidatus Comchoanobacteraceae</taxon>
        <taxon>Candidatus Comchoanobacter</taxon>
    </lineage>
</organism>
<name>A0ABY5DLB2_9GAMM</name>
<dbReference type="Gene3D" id="1.25.40.20">
    <property type="entry name" value="Ankyrin repeat-containing domain"/>
    <property type="match status" value="1"/>
</dbReference>
<dbReference type="PANTHER" id="PTHR24171">
    <property type="entry name" value="ANKYRIN REPEAT DOMAIN-CONTAINING PROTEIN 39-RELATED"/>
    <property type="match status" value="1"/>
</dbReference>
<evidence type="ECO:0000313" key="7">
    <source>
        <dbReference type="Proteomes" id="UP001055955"/>
    </source>
</evidence>
<evidence type="ECO:0000256" key="3">
    <source>
        <dbReference type="PROSITE-ProRule" id="PRU00023"/>
    </source>
</evidence>
<dbReference type="InterPro" id="IPR036770">
    <property type="entry name" value="Ankyrin_rpt-contain_sf"/>
</dbReference>
<proteinExistence type="predicted"/>
<feature type="coiled-coil region" evidence="4">
    <location>
        <begin position="324"/>
        <end position="351"/>
    </location>
</feature>
<evidence type="ECO:0000256" key="5">
    <source>
        <dbReference type="SAM" id="MobiDB-lite"/>
    </source>
</evidence>
<feature type="region of interest" description="Disordered" evidence="5">
    <location>
        <begin position="448"/>
        <end position="481"/>
    </location>
</feature>
<feature type="compositionally biased region" description="Polar residues" evidence="5">
    <location>
        <begin position="223"/>
        <end position="239"/>
    </location>
</feature>
<dbReference type="InterPro" id="IPR002110">
    <property type="entry name" value="Ankyrin_rpt"/>
</dbReference>
<keyword evidence="7" id="KW-1185">Reference proteome</keyword>
<keyword evidence="2 3" id="KW-0040">ANK repeat</keyword>
<accession>A0ABY5DLB2</accession>
<feature type="region of interest" description="Disordered" evidence="5">
    <location>
        <begin position="215"/>
        <end position="242"/>
    </location>
</feature>
<dbReference type="Proteomes" id="UP001055955">
    <property type="component" value="Chromosome"/>
</dbReference>
<dbReference type="SMART" id="SM00248">
    <property type="entry name" value="ANK"/>
    <property type="match status" value="3"/>
</dbReference>
<dbReference type="RefSeq" id="WP_258568237.1">
    <property type="nucleotide sequence ID" value="NZ_CP092900.1"/>
</dbReference>
<dbReference type="EMBL" id="CP092900">
    <property type="protein sequence ID" value="UTC24454.1"/>
    <property type="molecule type" value="Genomic_DNA"/>
</dbReference>